<dbReference type="PRINTS" id="PR00419">
    <property type="entry name" value="ADXRDTASE"/>
</dbReference>
<name>A0A848KRM0_9NOCA</name>
<proteinExistence type="predicted"/>
<dbReference type="PROSITE" id="PS51379">
    <property type="entry name" value="4FE4S_FER_2"/>
    <property type="match status" value="2"/>
</dbReference>
<reference evidence="12 13" key="1">
    <citation type="submission" date="2019-05" db="EMBL/GenBank/DDBJ databases">
        <authorList>
            <person name="Lee S.D."/>
        </authorList>
    </citation>
    <scope>NUCLEOTIDE SEQUENCE [LARGE SCALE GENOMIC DNA]</scope>
    <source>
        <strain evidence="12 13">YC2-7</strain>
    </source>
</reference>
<dbReference type="Proteomes" id="UP000535543">
    <property type="component" value="Unassembled WGS sequence"/>
</dbReference>
<dbReference type="InterPro" id="IPR017896">
    <property type="entry name" value="4Fe4S_Fe-S-bd"/>
</dbReference>
<dbReference type="GO" id="GO:0046872">
    <property type="term" value="F:metal ion binding"/>
    <property type="evidence" value="ECO:0007669"/>
    <property type="project" value="UniProtKB-KW"/>
</dbReference>
<dbReference type="Pfam" id="PF07992">
    <property type="entry name" value="Pyr_redox_2"/>
    <property type="match status" value="1"/>
</dbReference>
<keyword evidence="9" id="KW-0411">Iron-sulfur</keyword>
<evidence type="ECO:0000256" key="4">
    <source>
        <dbReference type="ARBA" id="ARBA00022723"/>
    </source>
</evidence>
<evidence type="ECO:0000256" key="6">
    <source>
        <dbReference type="ARBA" id="ARBA00022857"/>
    </source>
</evidence>
<evidence type="ECO:0000259" key="11">
    <source>
        <dbReference type="PROSITE" id="PS51379"/>
    </source>
</evidence>
<gene>
    <name evidence="12" type="ORF">FGL95_28235</name>
</gene>
<comment type="cofactor">
    <cofactor evidence="1">
        <name>FAD</name>
        <dbReference type="ChEBI" id="CHEBI:57692"/>
    </cofactor>
</comment>
<evidence type="ECO:0000256" key="5">
    <source>
        <dbReference type="ARBA" id="ARBA00022827"/>
    </source>
</evidence>
<dbReference type="Gene3D" id="3.30.70.20">
    <property type="match status" value="1"/>
</dbReference>
<dbReference type="InterPro" id="IPR017900">
    <property type="entry name" value="4Fe4S_Fe_S_CS"/>
</dbReference>
<feature type="domain" description="4Fe-4S ferredoxin-type" evidence="11">
    <location>
        <begin position="37"/>
        <end position="66"/>
    </location>
</feature>
<dbReference type="PROSITE" id="PS00198">
    <property type="entry name" value="4FE4S_FER_1"/>
    <property type="match status" value="1"/>
</dbReference>
<dbReference type="GO" id="GO:0051536">
    <property type="term" value="F:iron-sulfur cluster binding"/>
    <property type="evidence" value="ECO:0007669"/>
    <property type="project" value="UniProtKB-KW"/>
</dbReference>
<keyword evidence="4" id="KW-0479">Metal-binding</keyword>
<dbReference type="RefSeq" id="WP_169593710.1">
    <property type="nucleotide sequence ID" value="NZ_VCQU01000013.1"/>
</dbReference>
<dbReference type="EMBL" id="VCQU01000013">
    <property type="protein sequence ID" value="NMN98930.1"/>
    <property type="molecule type" value="Genomic_DNA"/>
</dbReference>
<protein>
    <recommendedName>
        <fullName evidence="2">ferredoxin--NADP(+) reductase</fullName>
        <ecNumber evidence="2">1.18.1.2</ecNumber>
    </recommendedName>
</protein>
<dbReference type="SUPFAM" id="SSF51971">
    <property type="entry name" value="Nucleotide-binding domain"/>
    <property type="match status" value="1"/>
</dbReference>
<evidence type="ECO:0000256" key="7">
    <source>
        <dbReference type="ARBA" id="ARBA00023002"/>
    </source>
</evidence>
<comment type="caution">
    <text evidence="12">The sequence shown here is derived from an EMBL/GenBank/DDBJ whole genome shotgun (WGS) entry which is preliminary data.</text>
</comment>
<dbReference type="AlphaFoldDB" id="A0A848KRM0"/>
<reference evidence="12 13" key="2">
    <citation type="submission" date="2020-06" db="EMBL/GenBank/DDBJ databases">
        <title>Antribacter stalactiti gen. nov., sp. nov., a new member of the family Nacardiaceae isolated from a cave.</title>
        <authorList>
            <person name="Kim I.S."/>
        </authorList>
    </citation>
    <scope>NUCLEOTIDE SEQUENCE [LARGE SCALE GENOMIC DNA]</scope>
    <source>
        <strain evidence="12 13">YC2-7</strain>
    </source>
</reference>
<dbReference type="CDD" id="cd04410">
    <property type="entry name" value="DMSOR_beta-like"/>
    <property type="match status" value="1"/>
</dbReference>
<accession>A0A848KRM0</accession>
<evidence type="ECO:0000256" key="2">
    <source>
        <dbReference type="ARBA" id="ARBA00013223"/>
    </source>
</evidence>
<dbReference type="GO" id="GO:0004324">
    <property type="term" value="F:ferredoxin-NADP+ reductase activity"/>
    <property type="evidence" value="ECO:0007669"/>
    <property type="project" value="UniProtKB-EC"/>
</dbReference>
<dbReference type="InterPro" id="IPR023753">
    <property type="entry name" value="FAD/NAD-binding_dom"/>
</dbReference>
<feature type="domain" description="4Fe-4S ferredoxin-type" evidence="11">
    <location>
        <begin position="1"/>
        <end position="29"/>
    </location>
</feature>
<evidence type="ECO:0000256" key="8">
    <source>
        <dbReference type="ARBA" id="ARBA00023004"/>
    </source>
</evidence>
<organism evidence="12 13">
    <name type="scientific">Antrihabitans stalactiti</name>
    <dbReference type="NCBI Taxonomy" id="2584121"/>
    <lineage>
        <taxon>Bacteria</taxon>
        <taxon>Bacillati</taxon>
        <taxon>Actinomycetota</taxon>
        <taxon>Actinomycetes</taxon>
        <taxon>Mycobacteriales</taxon>
        <taxon>Nocardiaceae</taxon>
        <taxon>Antrihabitans</taxon>
    </lineage>
</organism>
<sequence>MPHVVTQSCCSDASCVYACPVNCIHPTPDEPDFLTAEMLHIDPTSCVDCGACITACPVDAIVPHSKLAPKDTPFLQINADFYKTPRGSYPLLAPMVESTSARSDLGNLRVAIVGSGPAAMYAADEVLKQPGAEVDVFDRLPTPYGLVRAGVAPDHQKTKQVTQLFDKITKERGFEFFLDVEVGKDITHDELLQSHHAVVYAVGASADRRLDVPGADLPGVGTATEFVGWYNGHPDHAHHQFDLSQSRVVIVGNGNVALDVARILVSDPEELAKTDITKNALAALRSSKVEEVVIVARRGLAESAFTVPELTGLLAHDDFDVFVDRVGVERPTGEFGHAVTKKLAALDELKDATSINPRRRRIVFRYLLSPAAVHGIDHVEAIEFARGDDRESISTGLVLTSIGYHGKPVADLPFDAKTGTVPNEHGRVTASEGAYVTGWIKRGPSGFIGTNKSCAHETIENLIEDFNAHRLNTPTRKRSDLKKFLKRHRDGFVDRKGWAEIDAAERRRGAEQGRVRDKG</sequence>
<dbReference type="InterPro" id="IPR055275">
    <property type="entry name" value="Ferredox_Rdtase"/>
</dbReference>
<keyword evidence="8" id="KW-0408">Iron</keyword>
<evidence type="ECO:0000256" key="9">
    <source>
        <dbReference type="ARBA" id="ARBA00023014"/>
    </source>
</evidence>
<keyword evidence="6" id="KW-0521">NADP</keyword>
<comment type="catalytic activity">
    <reaction evidence="10">
        <text>2 reduced [2Fe-2S]-[ferredoxin] + NADP(+) + H(+) = 2 oxidized [2Fe-2S]-[ferredoxin] + NADPH</text>
        <dbReference type="Rhea" id="RHEA:20125"/>
        <dbReference type="Rhea" id="RHEA-COMP:10000"/>
        <dbReference type="Rhea" id="RHEA-COMP:10001"/>
        <dbReference type="ChEBI" id="CHEBI:15378"/>
        <dbReference type="ChEBI" id="CHEBI:33737"/>
        <dbReference type="ChEBI" id="CHEBI:33738"/>
        <dbReference type="ChEBI" id="CHEBI:57783"/>
        <dbReference type="ChEBI" id="CHEBI:58349"/>
        <dbReference type="EC" id="1.18.1.2"/>
    </reaction>
</comment>
<evidence type="ECO:0000313" key="13">
    <source>
        <dbReference type="Proteomes" id="UP000535543"/>
    </source>
</evidence>
<dbReference type="Gene3D" id="3.50.50.60">
    <property type="entry name" value="FAD/NAD(P)-binding domain"/>
    <property type="match status" value="1"/>
</dbReference>
<dbReference type="InterPro" id="IPR036188">
    <property type="entry name" value="FAD/NAD-bd_sf"/>
</dbReference>
<dbReference type="SUPFAM" id="SSF54862">
    <property type="entry name" value="4Fe-4S ferredoxins"/>
    <property type="match status" value="1"/>
</dbReference>
<dbReference type="Pfam" id="PF00037">
    <property type="entry name" value="Fer4"/>
    <property type="match status" value="1"/>
</dbReference>
<dbReference type="EC" id="1.18.1.2" evidence="2"/>
<dbReference type="PANTHER" id="PTHR48467:SF1">
    <property type="entry name" value="GLUTAMATE SYNTHASE 1 [NADH], CHLOROPLASTIC-LIKE"/>
    <property type="match status" value="1"/>
</dbReference>
<dbReference type="Gene3D" id="3.40.50.720">
    <property type="entry name" value="NAD(P)-binding Rossmann-like Domain"/>
    <property type="match status" value="1"/>
</dbReference>
<keyword evidence="13" id="KW-1185">Reference proteome</keyword>
<keyword evidence="7" id="KW-0560">Oxidoreductase</keyword>
<evidence type="ECO:0000256" key="10">
    <source>
        <dbReference type="ARBA" id="ARBA00047776"/>
    </source>
</evidence>
<evidence type="ECO:0000313" key="12">
    <source>
        <dbReference type="EMBL" id="NMN98930.1"/>
    </source>
</evidence>
<keyword evidence="5" id="KW-0274">FAD</keyword>
<evidence type="ECO:0000256" key="1">
    <source>
        <dbReference type="ARBA" id="ARBA00001974"/>
    </source>
</evidence>
<keyword evidence="3" id="KW-0285">Flavoprotein</keyword>
<dbReference type="PANTHER" id="PTHR48467">
    <property type="entry name" value="GLUTAMATE SYNTHASE 1 [NADH], CHLOROPLASTIC-LIKE"/>
    <property type="match status" value="1"/>
</dbReference>
<evidence type="ECO:0000256" key="3">
    <source>
        <dbReference type="ARBA" id="ARBA00022630"/>
    </source>
</evidence>